<dbReference type="EMBL" id="CP011219">
    <property type="protein sequence ID" value="AKO32561.1"/>
    <property type="molecule type" value="Genomic_DNA"/>
</dbReference>
<reference evidence="1 2" key="1">
    <citation type="journal article" date="2015" name="PLoS Negl. Trop. Dis.">
        <title>Haemophilus ducreyi Cutaneous Ulcer Strains Are Nearly Identical to Class I Genital Ulcer Strains.</title>
        <authorList>
            <person name="Gangaiah D."/>
            <person name="Webb K.M."/>
            <person name="Humphreys T.L."/>
            <person name="Fortney K.R."/>
            <person name="Toh E."/>
            <person name="Tai A."/>
            <person name="Katz S.S."/>
            <person name="Pillay A."/>
            <person name="Chen C.Y."/>
            <person name="Roberts S.A."/>
            <person name="Munson R.S.Jr."/>
            <person name="Spinola S.M."/>
        </authorList>
    </citation>
    <scope>NUCLEOTIDE SEQUENCE [LARGE SCALE GENOMIC DNA]</scope>
    <source>
        <strain evidence="2">CLU2</strain>
    </source>
</reference>
<evidence type="ECO:0000313" key="2">
    <source>
        <dbReference type="Proteomes" id="UP000060132"/>
    </source>
</evidence>
<organism evidence="1 2">
    <name type="scientific">Haemophilus ducreyi</name>
    <dbReference type="NCBI Taxonomy" id="730"/>
    <lineage>
        <taxon>Bacteria</taxon>
        <taxon>Pseudomonadati</taxon>
        <taxon>Pseudomonadota</taxon>
        <taxon>Gammaproteobacteria</taxon>
        <taxon>Pasteurellales</taxon>
        <taxon>Pasteurellaceae</taxon>
        <taxon>Haemophilus</taxon>
    </lineage>
</organism>
<dbReference type="AlphaFoldDB" id="A0AAC8ZAS9"/>
<gene>
    <name evidence="1" type="ORF">RZ57_05305</name>
</gene>
<dbReference type="Proteomes" id="UP000060132">
    <property type="component" value="Chromosome"/>
</dbReference>
<sequence length="72" mass="8217">MVMLFLDYANLEKNITIKQILYQNTIDVSGSQTQGLNLRFFMGAVLPFTKKVGYYQRLPAPRNSTQAASFRP</sequence>
<evidence type="ECO:0000313" key="1">
    <source>
        <dbReference type="EMBL" id="AKO32561.1"/>
    </source>
</evidence>
<accession>A0AAC8ZAS9</accession>
<name>A0AAC8ZAS9_HAEDC</name>
<protein>
    <submittedName>
        <fullName evidence="1">Uncharacterized protein</fullName>
    </submittedName>
</protein>
<proteinExistence type="predicted"/>